<sequence>MAGGKVGRHTFCLTKEVGITPCSSVSDSSDTNTTRSHCIRRSGGQVKRSSKAGWTDEEDTMLTELVKKYKGKNWKKIAEPIPGRSDVQCLHRWQKVLNPNLFKGPWTKEEDDCIRKLVEKHGYKKWSFIAEHLVGRIGKQCRERWYNHLDPAIKKDAWTDDEESTLEYYHQIYGNRWAEIARFLPGRSDNAIKNHWNVSKKILDLNMPPAFPTRTTSAELSTTKKRNRETSLLGQNTCSTNLALENDKYSITKDDLLGFTRYAKAHTVGPSTSQDFNHGTSSDNSLLSLSISGFSEGSMCYQLPKLKNLTSCLENGGSGSPSTSNNCWQSNSQISCSTPLDLTLSISINNSNPESIIRKRPPRKTVGHFKTSEV</sequence>
<organism evidence="1 2">
    <name type="scientific">Smallanthus sonchifolius</name>
    <dbReference type="NCBI Taxonomy" id="185202"/>
    <lineage>
        <taxon>Eukaryota</taxon>
        <taxon>Viridiplantae</taxon>
        <taxon>Streptophyta</taxon>
        <taxon>Embryophyta</taxon>
        <taxon>Tracheophyta</taxon>
        <taxon>Spermatophyta</taxon>
        <taxon>Magnoliopsida</taxon>
        <taxon>eudicotyledons</taxon>
        <taxon>Gunneridae</taxon>
        <taxon>Pentapetalae</taxon>
        <taxon>asterids</taxon>
        <taxon>campanulids</taxon>
        <taxon>Asterales</taxon>
        <taxon>Asteraceae</taxon>
        <taxon>Asteroideae</taxon>
        <taxon>Heliantheae alliance</taxon>
        <taxon>Millerieae</taxon>
        <taxon>Smallanthus</taxon>
    </lineage>
</organism>
<reference evidence="2" key="1">
    <citation type="journal article" date="2022" name="Mol. Ecol. Resour.">
        <title>The genomes of chicory, endive, great burdock and yacon provide insights into Asteraceae palaeo-polyploidization history and plant inulin production.</title>
        <authorList>
            <person name="Fan W."/>
            <person name="Wang S."/>
            <person name="Wang H."/>
            <person name="Wang A."/>
            <person name="Jiang F."/>
            <person name="Liu H."/>
            <person name="Zhao H."/>
            <person name="Xu D."/>
            <person name="Zhang Y."/>
        </authorList>
    </citation>
    <scope>NUCLEOTIDE SEQUENCE [LARGE SCALE GENOMIC DNA]</scope>
    <source>
        <strain evidence="2">cv. Yunnan</strain>
    </source>
</reference>
<name>A0ACB8Z800_9ASTR</name>
<reference evidence="1 2" key="2">
    <citation type="journal article" date="2022" name="Mol. Ecol. Resour.">
        <title>The genomes of chicory, endive, great burdock and yacon provide insights into Asteraceae paleo-polyploidization history and plant inulin production.</title>
        <authorList>
            <person name="Fan W."/>
            <person name="Wang S."/>
            <person name="Wang H."/>
            <person name="Wang A."/>
            <person name="Jiang F."/>
            <person name="Liu H."/>
            <person name="Zhao H."/>
            <person name="Xu D."/>
            <person name="Zhang Y."/>
        </authorList>
    </citation>
    <scope>NUCLEOTIDE SEQUENCE [LARGE SCALE GENOMIC DNA]</scope>
    <source>
        <strain evidence="2">cv. Yunnan</strain>
        <tissue evidence="1">Leaves</tissue>
    </source>
</reference>
<evidence type="ECO:0000313" key="1">
    <source>
        <dbReference type="EMBL" id="KAI3693601.1"/>
    </source>
</evidence>
<comment type="caution">
    <text evidence="1">The sequence shown here is derived from an EMBL/GenBank/DDBJ whole genome shotgun (WGS) entry which is preliminary data.</text>
</comment>
<keyword evidence="2" id="KW-1185">Reference proteome</keyword>
<dbReference type="Proteomes" id="UP001056120">
    <property type="component" value="Linkage Group LG26"/>
</dbReference>
<protein>
    <submittedName>
        <fullName evidence="1">Uncharacterized protein</fullName>
    </submittedName>
</protein>
<proteinExistence type="predicted"/>
<accession>A0ACB8Z800</accession>
<gene>
    <name evidence="1" type="ORF">L1987_76548</name>
</gene>
<evidence type="ECO:0000313" key="2">
    <source>
        <dbReference type="Proteomes" id="UP001056120"/>
    </source>
</evidence>
<dbReference type="EMBL" id="CM042043">
    <property type="protein sequence ID" value="KAI3693601.1"/>
    <property type="molecule type" value="Genomic_DNA"/>
</dbReference>